<name>A0A1I4MZZ0_9FIRM</name>
<reference evidence="2 3" key="1">
    <citation type="submission" date="2016-10" db="EMBL/GenBank/DDBJ databases">
        <authorList>
            <person name="de Groot N.N."/>
        </authorList>
    </citation>
    <scope>NUCLEOTIDE SEQUENCE [LARGE SCALE GENOMIC DNA]</scope>
    <source>
        <strain evidence="2 3">ATCC 51327</strain>
    </source>
</reference>
<keyword evidence="3" id="KW-1185">Reference proteome</keyword>
<dbReference type="Proteomes" id="UP000199006">
    <property type="component" value="Unassembled WGS sequence"/>
</dbReference>
<evidence type="ECO:0000256" key="1">
    <source>
        <dbReference type="SAM" id="Phobius"/>
    </source>
</evidence>
<dbReference type="EMBL" id="FOTI01000064">
    <property type="protein sequence ID" value="SFM08656.1"/>
    <property type="molecule type" value="Genomic_DNA"/>
</dbReference>
<accession>A0A1I4MZZ0</accession>
<sequence>MDSLYYLFKRVNFKLLSWVTFKLSYTNVVLASIPALSLVFVILNHFFPGTDPYLRKGAVILAEVDDIIDGVLMKLPDNKYINTINDIIDQVLKELEESGYKVSDQDKKKLSYHIKGKVKNEEGLDVKWEDGKLKLGYSKKF</sequence>
<keyword evidence="1" id="KW-1133">Transmembrane helix</keyword>
<evidence type="ECO:0000313" key="2">
    <source>
        <dbReference type="EMBL" id="SFM08656.1"/>
    </source>
</evidence>
<proteinExistence type="predicted"/>
<organism evidence="2 3">
    <name type="scientific">Halanaerobium salsuginis</name>
    <dbReference type="NCBI Taxonomy" id="29563"/>
    <lineage>
        <taxon>Bacteria</taxon>
        <taxon>Bacillati</taxon>
        <taxon>Bacillota</taxon>
        <taxon>Clostridia</taxon>
        <taxon>Halanaerobiales</taxon>
        <taxon>Halanaerobiaceae</taxon>
        <taxon>Halanaerobium</taxon>
    </lineage>
</organism>
<dbReference type="AlphaFoldDB" id="A0A1I4MZZ0"/>
<protein>
    <submittedName>
        <fullName evidence="2">Uncharacterized protein</fullName>
    </submittedName>
</protein>
<feature type="transmembrane region" description="Helical" evidence="1">
    <location>
        <begin position="25"/>
        <end position="47"/>
    </location>
</feature>
<evidence type="ECO:0000313" key="3">
    <source>
        <dbReference type="Proteomes" id="UP000199006"/>
    </source>
</evidence>
<keyword evidence="1" id="KW-0812">Transmembrane</keyword>
<keyword evidence="1" id="KW-0472">Membrane</keyword>
<gene>
    <name evidence="2" type="ORF">SAMN02983006_02764</name>
</gene>